<evidence type="ECO:0000256" key="7">
    <source>
        <dbReference type="ARBA" id="ARBA00023136"/>
    </source>
</evidence>
<protein>
    <submittedName>
        <fullName evidence="11">DHA1 family bicyclomycin/chloramphenicol resistance-like MFS transporter</fullName>
    </submittedName>
</protein>
<evidence type="ECO:0000313" key="12">
    <source>
        <dbReference type="Proteomes" id="UP000572051"/>
    </source>
</evidence>
<evidence type="ECO:0000256" key="3">
    <source>
        <dbReference type="ARBA" id="ARBA00022448"/>
    </source>
</evidence>
<comment type="similarity">
    <text evidence="2">Belongs to the major facilitator superfamily. Bcr/CmlA family.</text>
</comment>
<dbReference type="FunFam" id="1.20.1720.10:FF:000005">
    <property type="entry name" value="Bcr/CflA family efflux transporter"/>
    <property type="match status" value="1"/>
</dbReference>
<feature type="transmembrane region" description="Helical" evidence="9">
    <location>
        <begin position="49"/>
        <end position="68"/>
    </location>
</feature>
<evidence type="ECO:0000256" key="5">
    <source>
        <dbReference type="ARBA" id="ARBA00022692"/>
    </source>
</evidence>
<evidence type="ECO:0000256" key="9">
    <source>
        <dbReference type="SAM" id="Phobius"/>
    </source>
</evidence>
<feature type="transmembrane region" description="Helical" evidence="9">
    <location>
        <begin position="12"/>
        <end position="29"/>
    </location>
</feature>
<dbReference type="InterPro" id="IPR004812">
    <property type="entry name" value="Efflux_drug-R_Bcr/CmlA"/>
</dbReference>
<evidence type="ECO:0000259" key="10">
    <source>
        <dbReference type="PROSITE" id="PS50850"/>
    </source>
</evidence>
<dbReference type="GO" id="GO:1990961">
    <property type="term" value="P:xenobiotic detoxification by transmembrane export across the plasma membrane"/>
    <property type="evidence" value="ECO:0007669"/>
    <property type="project" value="InterPro"/>
</dbReference>
<dbReference type="Gene3D" id="1.20.1720.10">
    <property type="entry name" value="Multidrug resistance protein D"/>
    <property type="match status" value="1"/>
</dbReference>
<dbReference type="Proteomes" id="UP000572051">
    <property type="component" value="Unassembled WGS sequence"/>
</dbReference>
<keyword evidence="4" id="KW-1003">Cell membrane</keyword>
<keyword evidence="12" id="KW-1185">Reference proteome</keyword>
<feature type="transmembrane region" description="Helical" evidence="9">
    <location>
        <begin position="80"/>
        <end position="99"/>
    </location>
</feature>
<gene>
    <name evidence="11" type="ORF">HNR10_000789</name>
</gene>
<evidence type="ECO:0000256" key="2">
    <source>
        <dbReference type="ARBA" id="ARBA00006236"/>
    </source>
</evidence>
<feature type="region of interest" description="Disordered" evidence="8">
    <location>
        <begin position="403"/>
        <end position="430"/>
    </location>
</feature>
<comment type="subcellular location">
    <subcellularLocation>
        <location evidence="1">Cell membrane</location>
        <topology evidence="1">Multi-pass membrane protein</topology>
    </subcellularLocation>
</comment>
<dbReference type="SUPFAM" id="SSF103473">
    <property type="entry name" value="MFS general substrate transporter"/>
    <property type="match status" value="1"/>
</dbReference>
<keyword evidence="3" id="KW-0813">Transport</keyword>
<feature type="transmembrane region" description="Helical" evidence="9">
    <location>
        <begin position="138"/>
        <end position="162"/>
    </location>
</feature>
<feature type="transmembrane region" description="Helical" evidence="9">
    <location>
        <begin position="168"/>
        <end position="190"/>
    </location>
</feature>
<dbReference type="NCBIfam" id="TIGR00710">
    <property type="entry name" value="efflux_Bcr_CflA"/>
    <property type="match status" value="1"/>
</dbReference>
<dbReference type="CDD" id="cd17320">
    <property type="entry name" value="MFS_MdfA_MDR_like"/>
    <property type="match status" value="1"/>
</dbReference>
<keyword evidence="5 9" id="KW-0812">Transmembrane</keyword>
<feature type="transmembrane region" description="Helical" evidence="9">
    <location>
        <begin position="220"/>
        <end position="239"/>
    </location>
</feature>
<comment type="caution">
    <text evidence="11">The sequence shown here is derived from an EMBL/GenBank/DDBJ whole genome shotgun (WGS) entry which is preliminary data.</text>
</comment>
<dbReference type="PANTHER" id="PTHR23502">
    <property type="entry name" value="MAJOR FACILITATOR SUPERFAMILY"/>
    <property type="match status" value="1"/>
</dbReference>
<evidence type="ECO:0000256" key="4">
    <source>
        <dbReference type="ARBA" id="ARBA00022475"/>
    </source>
</evidence>
<feature type="compositionally biased region" description="Basic residues" evidence="8">
    <location>
        <begin position="412"/>
        <end position="430"/>
    </location>
</feature>
<feature type="transmembrane region" description="Helical" evidence="9">
    <location>
        <begin position="347"/>
        <end position="367"/>
    </location>
</feature>
<feature type="domain" description="Major facilitator superfamily (MFS) profile" evidence="10">
    <location>
        <begin position="14"/>
        <end position="402"/>
    </location>
</feature>
<dbReference type="InterPro" id="IPR020846">
    <property type="entry name" value="MFS_dom"/>
</dbReference>
<dbReference type="PANTHER" id="PTHR23502:SF132">
    <property type="entry name" value="POLYAMINE TRANSPORTER 2-RELATED"/>
    <property type="match status" value="1"/>
</dbReference>
<dbReference type="GO" id="GO:0042910">
    <property type="term" value="F:xenobiotic transmembrane transporter activity"/>
    <property type="evidence" value="ECO:0007669"/>
    <property type="project" value="InterPro"/>
</dbReference>
<feature type="transmembrane region" description="Helical" evidence="9">
    <location>
        <begin position="286"/>
        <end position="308"/>
    </location>
</feature>
<dbReference type="EMBL" id="JACCFS010000001">
    <property type="protein sequence ID" value="NYJ32908.1"/>
    <property type="molecule type" value="Genomic_DNA"/>
</dbReference>
<dbReference type="Pfam" id="PF07690">
    <property type="entry name" value="MFS_1"/>
    <property type="match status" value="1"/>
</dbReference>
<reference evidence="11 12" key="1">
    <citation type="submission" date="2020-07" db="EMBL/GenBank/DDBJ databases">
        <title>Sequencing the genomes of 1000 actinobacteria strains.</title>
        <authorList>
            <person name="Klenk H.-P."/>
        </authorList>
    </citation>
    <scope>NUCLEOTIDE SEQUENCE [LARGE SCALE GENOMIC DNA]</scope>
    <source>
        <strain evidence="11 12">DSM 44442</strain>
    </source>
</reference>
<dbReference type="AlphaFoldDB" id="A0A7Z0EKD9"/>
<proteinExistence type="inferred from homology"/>
<sequence length="430" mass="43177">MTPQHPTGRARVGLALLLGLLSVLGPVSIDMYLPGLPAIADDLDAPASVVQLSLTACMVGLAAGQVVVGPLSDARGRRGPLLVSLALFVLSSLLCALAPTAGTLVAARFLQGFTASAGLVLSRAVVRDVFSGGDLTRFFAALTAITAVAPLIAPVVGGGILWLPLGGWRAVFVFLAVLGAAVTLVAALGLGETLPRERRVPGSVGGSLRSMGALLRDRSFFGYALVVGLLHGGSFAYVAGTPFVYQDLHGVSAQAFGVLFAVNGLAMVLGSASVGRLSDRWSERSLLRAAAVAAVASTGVVLTATLVGGPLVALAVPLFVYMAAMGATLACGFALAMHGQERRAGAASALIGAFPMVIGAVAAPLVGLDETTAVPMGAVLFGSAALALLALCTLTVARAGTGAGEQAGPGARARRTMARGRRPRGRGTGQ</sequence>
<evidence type="ECO:0000256" key="6">
    <source>
        <dbReference type="ARBA" id="ARBA00022989"/>
    </source>
</evidence>
<organism evidence="11 12">
    <name type="scientific">Nocardiopsis aegyptia</name>
    <dbReference type="NCBI Taxonomy" id="220378"/>
    <lineage>
        <taxon>Bacteria</taxon>
        <taxon>Bacillati</taxon>
        <taxon>Actinomycetota</taxon>
        <taxon>Actinomycetes</taxon>
        <taxon>Streptosporangiales</taxon>
        <taxon>Nocardiopsidaceae</taxon>
        <taxon>Nocardiopsis</taxon>
    </lineage>
</organism>
<dbReference type="GO" id="GO:0005886">
    <property type="term" value="C:plasma membrane"/>
    <property type="evidence" value="ECO:0007669"/>
    <property type="project" value="UniProtKB-SubCell"/>
</dbReference>
<dbReference type="RefSeq" id="WP_179820890.1">
    <property type="nucleotide sequence ID" value="NZ_JACCFS010000001.1"/>
</dbReference>
<dbReference type="InterPro" id="IPR011701">
    <property type="entry name" value="MFS"/>
</dbReference>
<dbReference type="InterPro" id="IPR036259">
    <property type="entry name" value="MFS_trans_sf"/>
</dbReference>
<dbReference type="PROSITE" id="PS50850">
    <property type="entry name" value="MFS"/>
    <property type="match status" value="1"/>
</dbReference>
<keyword evidence="7 9" id="KW-0472">Membrane</keyword>
<feature type="transmembrane region" description="Helical" evidence="9">
    <location>
        <begin position="314"/>
        <end position="335"/>
    </location>
</feature>
<keyword evidence="6 9" id="KW-1133">Transmembrane helix</keyword>
<feature type="transmembrane region" description="Helical" evidence="9">
    <location>
        <begin position="251"/>
        <end position="274"/>
    </location>
</feature>
<evidence type="ECO:0000256" key="1">
    <source>
        <dbReference type="ARBA" id="ARBA00004651"/>
    </source>
</evidence>
<accession>A0A7Z0EKD9</accession>
<name>A0A7Z0EKD9_9ACTN</name>
<feature type="transmembrane region" description="Helical" evidence="9">
    <location>
        <begin position="373"/>
        <end position="397"/>
    </location>
</feature>
<feature type="transmembrane region" description="Helical" evidence="9">
    <location>
        <begin position="105"/>
        <end position="126"/>
    </location>
</feature>
<evidence type="ECO:0000313" key="11">
    <source>
        <dbReference type="EMBL" id="NYJ32908.1"/>
    </source>
</evidence>
<evidence type="ECO:0000256" key="8">
    <source>
        <dbReference type="SAM" id="MobiDB-lite"/>
    </source>
</evidence>